<dbReference type="Proteomes" id="UP000694036">
    <property type="component" value="Chromosome"/>
</dbReference>
<organism evidence="2 3">
    <name type="scientific">Saccharolobus shibatae</name>
    <dbReference type="NCBI Taxonomy" id="2286"/>
    <lineage>
        <taxon>Archaea</taxon>
        <taxon>Thermoproteota</taxon>
        <taxon>Thermoprotei</taxon>
        <taxon>Sulfolobales</taxon>
        <taxon>Sulfolobaceae</taxon>
        <taxon>Saccharolobus</taxon>
    </lineage>
</organism>
<evidence type="ECO:0000313" key="2">
    <source>
        <dbReference type="EMBL" id="QXJ35037.1"/>
    </source>
</evidence>
<evidence type="ECO:0000256" key="1">
    <source>
        <dbReference type="SAM" id="Phobius"/>
    </source>
</evidence>
<keyword evidence="1" id="KW-0812">Transmembrane</keyword>
<gene>
    <name evidence="2" type="ORF">J5U22_01584</name>
</gene>
<dbReference type="EMBL" id="CP077713">
    <property type="protein sequence ID" value="QXJ35037.1"/>
    <property type="molecule type" value="Genomic_DNA"/>
</dbReference>
<evidence type="ECO:0000313" key="3">
    <source>
        <dbReference type="Proteomes" id="UP000694036"/>
    </source>
</evidence>
<reference evidence="2 3" key="1">
    <citation type="journal article" date="2021" name="Environ. Microbiol.">
        <title>New insights into the diversity and evolution of the archaeal mobilome from three complete genomes of Saccharolobus shibatae.</title>
        <authorList>
            <person name="Medvedeva S."/>
            <person name="Brandt D."/>
            <person name="Cvirkaite-Krupovic V."/>
            <person name="Liu Y."/>
            <person name="Severinov K."/>
            <person name="Ishino S."/>
            <person name="Ishino Y."/>
            <person name="Prangishvili D."/>
            <person name="Kalinowski J."/>
            <person name="Krupovic M."/>
        </authorList>
    </citation>
    <scope>NUCLEOTIDE SEQUENCE [LARGE SCALE GENOMIC DNA]</scope>
    <source>
        <strain evidence="2 3">S38A</strain>
    </source>
</reference>
<keyword evidence="3" id="KW-1185">Reference proteome</keyword>
<protein>
    <submittedName>
        <fullName evidence="2">Uncharacterized protein</fullName>
    </submittedName>
</protein>
<feature type="transmembrane region" description="Helical" evidence="1">
    <location>
        <begin position="20"/>
        <end position="40"/>
    </location>
</feature>
<keyword evidence="1" id="KW-1133">Transmembrane helix</keyword>
<dbReference type="AlphaFoldDB" id="A0A8F5C0X7"/>
<name>A0A8F5C0X7_9CREN</name>
<accession>A0A8F5C0X7</accession>
<sequence length="56" mass="6259">MRKISFDSKNFFPRKYVKTISIMFFILLLSVESMIGGFSVQHVNALASSSANSSIL</sequence>
<keyword evidence="1" id="KW-0472">Membrane</keyword>
<proteinExistence type="predicted"/>